<evidence type="ECO:0000313" key="5">
    <source>
        <dbReference type="Proteomes" id="UP000285173"/>
    </source>
</evidence>
<proteinExistence type="predicted"/>
<dbReference type="Proteomes" id="UP000285173">
    <property type="component" value="Unassembled WGS sequence"/>
</dbReference>
<evidence type="ECO:0000313" key="3">
    <source>
        <dbReference type="EMBL" id="RHH74672.1"/>
    </source>
</evidence>
<keyword evidence="1" id="KW-0472">Membrane</keyword>
<sequence>MKAKVILYGWYVSWLFLFAGVGTWETSEFGSMKMILGILLSMIWVAFSLLLIQYEKECEAECDRLEKWIDKHIFNSKHDG</sequence>
<comment type="caution">
    <text evidence="3">The sequence shown here is derived from an EMBL/GenBank/DDBJ whole genome shotgun (WGS) entry which is preliminary data.</text>
</comment>
<dbReference type="EMBL" id="QSEF01000004">
    <property type="protein sequence ID" value="RGZ50302.1"/>
    <property type="molecule type" value="Genomic_DNA"/>
</dbReference>
<evidence type="ECO:0000313" key="4">
    <source>
        <dbReference type="Proteomes" id="UP000283732"/>
    </source>
</evidence>
<dbReference type="AlphaFoldDB" id="A0A3R6HJF2"/>
<feature type="transmembrane region" description="Helical" evidence="1">
    <location>
        <begin position="36"/>
        <end position="54"/>
    </location>
</feature>
<evidence type="ECO:0000313" key="2">
    <source>
        <dbReference type="EMBL" id="RGZ50302.1"/>
    </source>
</evidence>
<keyword evidence="1" id="KW-0812">Transmembrane</keyword>
<accession>A0A3R6HJF2</accession>
<protein>
    <recommendedName>
        <fullName evidence="6">YiaAB two helix domain-containing protein</fullName>
    </recommendedName>
</protein>
<feature type="transmembrane region" description="Helical" evidence="1">
    <location>
        <begin position="6"/>
        <end position="24"/>
    </location>
</feature>
<organism evidence="3 4">
    <name type="scientific">Parabacteroides merdae</name>
    <dbReference type="NCBI Taxonomy" id="46503"/>
    <lineage>
        <taxon>Bacteria</taxon>
        <taxon>Pseudomonadati</taxon>
        <taxon>Bacteroidota</taxon>
        <taxon>Bacteroidia</taxon>
        <taxon>Bacteroidales</taxon>
        <taxon>Tannerellaceae</taxon>
        <taxon>Parabacteroides</taxon>
    </lineage>
</organism>
<reference evidence="4 5" key="1">
    <citation type="submission" date="2018-08" db="EMBL/GenBank/DDBJ databases">
        <title>A genome reference for cultivated species of the human gut microbiota.</title>
        <authorList>
            <person name="Zou Y."/>
            <person name="Xue W."/>
            <person name="Luo G."/>
        </authorList>
    </citation>
    <scope>NUCLEOTIDE SEQUENCE [LARGE SCALE GENOMIC DNA]</scope>
    <source>
        <strain evidence="3 4">AM16-50</strain>
        <strain evidence="2 5">AM50-15</strain>
    </source>
</reference>
<evidence type="ECO:0008006" key="6">
    <source>
        <dbReference type="Google" id="ProtNLM"/>
    </source>
</evidence>
<gene>
    <name evidence="3" type="ORF">DW191_17305</name>
    <name evidence="2" type="ORF">DW986_03285</name>
</gene>
<evidence type="ECO:0000256" key="1">
    <source>
        <dbReference type="SAM" id="Phobius"/>
    </source>
</evidence>
<dbReference type="RefSeq" id="WP_122202675.1">
    <property type="nucleotide sequence ID" value="NZ_QRKC01000011.1"/>
</dbReference>
<dbReference type="EMBL" id="QRKC01000011">
    <property type="protein sequence ID" value="RHH74672.1"/>
    <property type="molecule type" value="Genomic_DNA"/>
</dbReference>
<name>A0A3R6HJF2_9BACT</name>
<dbReference type="Proteomes" id="UP000283732">
    <property type="component" value="Unassembled WGS sequence"/>
</dbReference>
<keyword evidence="1" id="KW-1133">Transmembrane helix</keyword>